<dbReference type="AlphaFoldDB" id="A0A4R1L7H1"/>
<keyword evidence="5" id="KW-0031">Aminopeptidase</keyword>
<dbReference type="OrthoDB" id="9812921at2"/>
<evidence type="ECO:0000259" key="4">
    <source>
        <dbReference type="Pfam" id="PF00326"/>
    </source>
</evidence>
<dbReference type="PANTHER" id="PTHR42776:SF27">
    <property type="entry name" value="DIPEPTIDYL PEPTIDASE FAMILY MEMBER 6"/>
    <property type="match status" value="1"/>
</dbReference>
<keyword evidence="5" id="KW-0645">Protease</keyword>
<organism evidence="5 6">
    <name type="scientific">Acidipila rosea</name>
    <dbReference type="NCBI Taxonomy" id="768535"/>
    <lineage>
        <taxon>Bacteria</taxon>
        <taxon>Pseudomonadati</taxon>
        <taxon>Acidobacteriota</taxon>
        <taxon>Terriglobia</taxon>
        <taxon>Terriglobales</taxon>
        <taxon>Acidobacteriaceae</taxon>
        <taxon>Acidipila</taxon>
    </lineage>
</organism>
<dbReference type="InterPro" id="IPR001375">
    <property type="entry name" value="Peptidase_S9_cat"/>
</dbReference>
<evidence type="ECO:0000256" key="3">
    <source>
        <dbReference type="SAM" id="SignalP"/>
    </source>
</evidence>
<evidence type="ECO:0000256" key="2">
    <source>
        <dbReference type="SAM" id="MobiDB-lite"/>
    </source>
</evidence>
<dbReference type="GO" id="GO:0006508">
    <property type="term" value="P:proteolysis"/>
    <property type="evidence" value="ECO:0007669"/>
    <property type="project" value="InterPro"/>
</dbReference>
<feature type="region of interest" description="Disordered" evidence="2">
    <location>
        <begin position="145"/>
        <end position="167"/>
    </location>
</feature>
<evidence type="ECO:0000256" key="1">
    <source>
        <dbReference type="ARBA" id="ARBA00022801"/>
    </source>
</evidence>
<feature type="domain" description="Peptidase S9 prolyl oligopeptidase catalytic" evidence="4">
    <location>
        <begin position="483"/>
        <end position="692"/>
    </location>
</feature>
<dbReference type="EMBL" id="SMGK01000002">
    <property type="protein sequence ID" value="TCK74144.1"/>
    <property type="molecule type" value="Genomic_DNA"/>
</dbReference>
<dbReference type="Gene3D" id="3.40.50.1820">
    <property type="entry name" value="alpha/beta hydrolase"/>
    <property type="match status" value="1"/>
</dbReference>
<sequence>MLSNMRLASSAFGICLLAAATTAVPCMAAYGAQFPSNEDLRHTRALAAPQLSPDAQSVLVQVSDSTADGARTHLWLVDIRANTSRQLTYSLEGEKQGEHNGEWAPDGGSIYFLAHRGAHSQLYRLPLSGGEAKVYDLKVAPPVDESRLPDAVPPSASKQPAETAPVEVDVSSYAVSPDGKTIAVLARDPQTPGEKKQQDEKADAVWVDHDPHGTRLYLLDAVSEKMTPAAVPIDVHGAVWSRQGKLMVSVDAPANAGDLAPAASTWLLDPADPTHPQQMKSVPATAATPGAWSEDGKQYYFTAASQQDAPPGYSDLYALDLASGAVKDLSAGFNGTLEDRGLVALHEGVLARVQTGFRITAVRFAEGGPDTLRFETATVSGLATNPKQNGWVWIGSDSTHPETLFFADKLGRTAHPLNAPATTPALWADVPAQPIHWTNEGKTIEGLLYLPPEAKQHKVPMIVDVHGGPTGAFADRYDPLVLFLAGHGWAVLRTNPRGSTGYGAAFAAANKNDLGGADYRDIMAGVDAAIAANPIDPQKLGLMGYSYGGEMAAFVEGKTDRFKAIVAGAPVIDQESEYGTEDSSWYDRWFYGGKPWEHAADAWRQSPLSGAAKAKTPFLLLQGQGDKTDPPGQSEEMYRALRQMGVPVELVEYPREDHGPLAGGIFGNPSVEPWHGFDARQRIVAFFSKAFGK</sequence>
<reference evidence="5 6" key="1">
    <citation type="submission" date="2019-03" db="EMBL/GenBank/DDBJ databases">
        <title>Genomic Encyclopedia of Type Strains, Phase IV (KMG-IV): sequencing the most valuable type-strain genomes for metagenomic binning, comparative biology and taxonomic classification.</title>
        <authorList>
            <person name="Goeker M."/>
        </authorList>
    </citation>
    <scope>NUCLEOTIDE SEQUENCE [LARGE SCALE GENOMIC DNA]</scope>
    <source>
        <strain evidence="5 6">DSM 103428</strain>
    </source>
</reference>
<dbReference type="InterPro" id="IPR029058">
    <property type="entry name" value="AB_hydrolase_fold"/>
</dbReference>
<keyword evidence="3" id="KW-0732">Signal</keyword>
<feature type="chain" id="PRO_5020515441" evidence="3">
    <location>
        <begin position="29"/>
        <end position="693"/>
    </location>
</feature>
<gene>
    <name evidence="5" type="ORF">C7378_1766</name>
</gene>
<evidence type="ECO:0000313" key="5">
    <source>
        <dbReference type="EMBL" id="TCK74144.1"/>
    </source>
</evidence>
<feature type="signal peptide" evidence="3">
    <location>
        <begin position="1"/>
        <end position="28"/>
    </location>
</feature>
<dbReference type="SUPFAM" id="SSF82171">
    <property type="entry name" value="DPP6 N-terminal domain-like"/>
    <property type="match status" value="1"/>
</dbReference>
<dbReference type="InterPro" id="IPR011042">
    <property type="entry name" value="6-blade_b-propeller_TolB-like"/>
</dbReference>
<keyword evidence="6" id="KW-1185">Reference proteome</keyword>
<protein>
    <submittedName>
        <fullName evidence="5">Dipeptidyl aminopeptidase/acylaminoacyl peptidase</fullName>
    </submittedName>
</protein>
<comment type="caution">
    <text evidence="5">The sequence shown here is derived from an EMBL/GenBank/DDBJ whole genome shotgun (WGS) entry which is preliminary data.</text>
</comment>
<evidence type="ECO:0000313" key="6">
    <source>
        <dbReference type="Proteomes" id="UP000295210"/>
    </source>
</evidence>
<dbReference type="PANTHER" id="PTHR42776">
    <property type="entry name" value="SERINE PEPTIDASE S9 FAMILY MEMBER"/>
    <property type="match status" value="1"/>
</dbReference>
<dbReference type="Proteomes" id="UP000295210">
    <property type="component" value="Unassembled WGS sequence"/>
</dbReference>
<dbReference type="SUPFAM" id="SSF53474">
    <property type="entry name" value="alpha/beta-Hydrolases"/>
    <property type="match status" value="1"/>
</dbReference>
<dbReference type="Pfam" id="PF00326">
    <property type="entry name" value="Peptidase_S9"/>
    <property type="match status" value="1"/>
</dbReference>
<name>A0A4R1L7H1_9BACT</name>
<accession>A0A4R1L7H1</accession>
<keyword evidence="1" id="KW-0378">Hydrolase</keyword>
<proteinExistence type="predicted"/>
<dbReference type="GO" id="GO:0004177">
    <property type="term" value="F:aminopeptidase activity"/>
    <property type="evidence" value="ECO:0007669"/>
    <property type="project" value="UniProtKB-KW"/>
</dbReference>
<dbReference type="GO" id="GO:0004252">
    <property type="term" value="F:serine-type endopeptidase activity"/>
    <property type="evidence" value="ECO:0007669"/>
    <property type="project" value="TreeGrafter"/>
</dbReference>
<dbReference type="Gene3D" id="2.120.10.30">
    <property type="entry name" value="TolB, C-terminal domain"/>
    <property type="match status" value="2"/>
</dbReference>